<dbReference type="HOGENOM" id="CLU_142836_0_0_11"/>
<dbReference type="EMBL" id="CP002040">
    <property type="protein sequence ID" value="ADH68493.1"/>
    <property type="molecule type" value="Genomic_DNA"/>
</dbReference>
<dbReference type="KEGG" id="nda:Ndas_3084"/>
<dbReference type="Proteomes" id="UP000002219">
    <property type="component" value="Chromosome 1"/>
</dbReference>
<evidence type="ECO:0000313" key="2">
    <source>
        <dbReference type="Proteomes" id="UP000002219"/>
    </source>
</evidence>
<keyword evidence="2" id="KW-1185">Reference proteome</keyword>
<reference evidence="1 2" key="1">
    <citation type="journal article" date="2010" name="Stand. Genomic Sci.">
        <title>Complete genome sequence of Nocardiopsis dassonvillei type strain (IMRU 509).</title>
        <authorList>
            <person name="Sun H."/>
            <person name="Lapidus A."/>
            <person name="Nolan M."/>
            <person name="Lucas S."/>
            <person name="Del Rio T.G."/>
            <person name="Tice H."/>
            <person name="Cheng J.F."/>
            <person name="Tapia R."/>
            <person name="Han C."/>
            <person name="Goodwin L."/>
            <person name="Pitluck S."/>
            <person name="Pagani I."/>
            <person name="Ivanova N."/>
            <person name="Mavromatis K."/>
            <person name="Mikhailova N."/>
            <person name="Pati A."/>
            <person name="Chen A."/>
            <person name="Palaniappan K."/>
            <person name="Land M."/>
            <person name="Hauser L."/>
            <person name="Chang Y.J."/>
            <person name="Jeffries C.D."/>
            <person name="Djao O.D."/>
            <person name="Rohde M."/>
            <person name="Sikorski J."/>
            <person name="Goker M."/>
            <person name="Woyke T."/>
            <person name="Bristow J."/>
            <person name="Eisen J.A."/>
            <person name="Markowitz V."/>
            <person name="Hugenholtz P."/>
            <person name="Kyrpides N.C."/>
            <person name="Klenk H.P."/>
        </authorList>
    </citation>
    <scope>NUCLEOTIDE SEQUENCE [LARGE SCALE GENOMIC DNA]</scope>
    <source>
        <strain evidence="2">ATCC 23218 / DSM 43111 / CIP 107115 / JCM 7437 / KCTC 9190 / NBRC 14626 / NCTC 10488 / NRRL B-5397 / IMRU 509</strain>
    </source>
</reference>
<sequence>MAMTESAKFLAKADRLLDSLAGPGNGVRRRGAAFLLRMALETGMREYWQRVHPQMARSSTRVQSICLDHQVSASLAGEWSSLLRTLNEACHYHRSALEPSLEELVRWRAGAYRILNDLARASVPR</sequence>
<evidence type="ECO:0008006" key="3">
    <source>
        <dbReference type="Google" id="ProtNLM"/>
    </source>
</evidence>
<proteinExistence type="predicted"/>
<name>D7B1R7_NOCDD</name>
<evidence type="ECO:0000313" key="1">
    <source>
        <dbReference type="EMBL" id="ADH68493.1"/>
    </source>
</evidence>
<dbReference type="AlphaFoldDB" id="D7B1R7"/>
<dbReference type="STRING" id="446468.Ndas_3084"/>
<accession>D7B1R7</accession>
<organism evidence="1 2">
    <name type="scientific">Nocardiopsis dassonvillei (strain ATCC 23218 / DSM 43111 / CIP 107115 / JCM 7437 / KCTC 9190 / NBRC 14626 / NCTC 10488 / NRRL B-5397 / IMRU 509)</name>
    <name type="common">Actinomadura dassonvillei</name>
    <dbReference type="NCBI Taxonomy" id="446468"/>
    <lineage>
        <taxon>Bacteria</taxon>
        <taxon>Bacillati</taxon>
        <taxon>Actinomycetota</taxon>
        <taxon>Actinomycetes</taxon>
        <taxon>Streptosporangiales</taxon>
        <taxon>Nocardiopsidaceae</taxon>
        <taxon>Nocardiopsis</taxon>
    </lineage>
</organism>
<protein>
    <recommendedName>
        <fullName evidence="3">SAV-6107-like HEPN domain-containing protein</fullName>
    </recommendedName>
</protein>
<gene>
    <name evidence="1" type="ordered locus">Ndas_3084</name>
</gene>